<dbReference type="RefSeq" id="WP_127786268.1">
    <property type="nucleotide sequence ID" value="NZ_SACL01000001.1"/>
</dbReference>
<dbReference type="PANTHER" id="PTHR33376:SF7">
    <property type="entry name" value="C4-DICARBOXYLATE-BINDING PROTEIN DCTB"/>
    <property type="match status" value="1"/>
</dbReference>
<evidence type="ECO:0000313" key="4">
    <source>
        <dbReference type="EMBL" id="RVT99373.1"/>
    </source>
</evidence>
<name>A0A437MP05_9PROT</name>
<proteinExistence type="inferred from homology"/>
<protein>
    <submittedName>
        <fullName evidence="4">TRAP transporter substrate-binding protein</fullName>
    </submittedName>
</protein>
<dbReference type="NCBIfam" id="NF037995">
    <property type="entry name" value="TRAP_S1"/>
    <property type="match status" value="1"/>
</dbReference>
<accession>A0A437MP05</accession>
<evidence type="ECO:0000256" key="3">
    <source>
        <dbReference type="ARBA" id="ARBA00022729"/>
    </source>
</evidence>
<dbReference type="CDD" id="cd13603">
    <property type="entry name" value="PBP2_TRAP_Siap_TeaA_like"/>
    <property type="match status" value="1"/>
</dbReference>
<dbReference type="InterPro" id="IPR018389">
    <property type="entry name" value="DctP_fam"/>
</dbReference>
<evidence type="ECO:0000313" key="5">
    <source>
        <dbReference type="Proteomes" id="UP000282957"/>
    </source>
</evidence>
<keyword evidence="3" id="KW-0732">Signal</keyword>
<reference evidence="4 5" key="1">
    <citation type="submission" date="2019-01" db="EMBL/GenBank/DDBJ databases">
        <authorList>
            <person name="Chen W.-M."/>
        </authorList>
    </citation>
    <scope>NUCLEOTIDE SEQUENCE [LARGE SCALE GENOMIC DNA]</scope>
    <source>
        <strain evidence="4 5">CCP-6</strain>
    </source>
</reference>
<comment type="similarity">
    <text evidence="1">Belongs to the bacterial solute-binding protein 7 family.</text>
</comment>
<dbReference type="InterPro" id="IPR038404">
    <property type="entry name" value="TRAP_DctP_sf"/>
</dbReference>
<dbReference type="Gene3D" id="3.40.190.170">
    <property type="entry name" value="Bacterial extracellular solute-binding protein, family 7"/>
    <property type="match status" value="1"/>
</dbReference>
<dbReference type="Pfam" id="PF03480">
    <property type="entry name" value="DctP"/>
    <property type="match status" value="1"/>
</dbReference>
<comment type="caution">
    <text evidence="4">The sequence shown here is derived from an EMBL/GenBank/DDBJ whole genome shotgun (WGS) entry which is preliminary data.</text>
</comment>
<evidence type="ECO:0000256" key="1">
    <source>
        <dbReference type="ARBA" id="ARBA00009023"/>
    </source>
</evidence>
<evidence type="ECO:0000256" key="2">
    <source>
        <dbReference type="ARBA" id="ARBA00022448"/>
    </source>
</evidence>
<dbReference type="Proteomes" id="UP000282957">
    <property type="component" value="Unassembled WGS sequence"/>
</dbReference>
<keyword evidence="2" id="KW-0813">Transport</keyword>
<sequence>MITGRRLLGLAVLAAPAIRPGAAEALIELKLGHVLSEQSSYHIAATKLARLVDGHSGGRVRIAVFANSALGGELRLIQSARNGAVDLMFNSQPSLENTLRDYGVLSLPWLWDSHEQANRVLQGPVGRRLLHPLDGIGLIGLSWFNLFERSVLTNRRFSTPAEARGLRIRVIQSPGYVESYRAIGMVPTPTAYADLLRALQTGRVDAAELAPDQVIADRFVEAVRYYVLTRTHQLPAVLIASRSRFNTLPEEVQEIIRASVPEAITMGLTYYQRFREDSFAELRRRGIEIIEPDVGAFKAAAHLAYDNILNSAPNGRQVLAEIEAAKAAG</sequence>
<keyword evidence="5" id="KW-1185">Reference proteome</keyword>
<dbReference type="GO" id="GO:0055085">
    <property type="term" value="P:transmembrane transport"/>
    <property type="evidence" value="ECO:0007669"/>
    <property type="project" value="InterPro"/>
</dbReference>
<organism evidence="4 5">
    <name type="scientific">Rhodovarius crocodyli</name>
    <dbReference type="NCBI Taxonomy" id="1979269"/>
    <lineage>
        <taxon>Bacteria</taxon>
        <taxon>Pseudomonadati</taxon>
        <taxon>Pseudomonadota</taxon>
        <taxon>Alphaproteobacteria</taxon>
        <taxon>Acetobacterales</taxon>
        <taxon>Roseomonadaceae</taxon>
        <taxon>Rhodovarius</taxon>
    </lineage>
</organism>
<dbReference type="PANTHER" id="PTHR33376">
    <property type="match status" value="1"/>
</dbReference>
<dbReference type="AlphaFoldDB" id="A0A437MP05"/>
<gene>
    <name evidence="4" type="ORF">EOD42_04600</name>
</gene>
<dbReference type="OrthoDB" id="8204956at2"/>
<dbReference type="EMBL" id="SACL01000001">
    <property type="protein sequence ID" value="RVT99373.1"/>
    <property type="molecule type" value="Genomic_DNA"/>
</dbReference>